<evidence type="ECO:0000313" key="5">
    <source>
        <dbReference type="EMBL" id="MBO1319575.1"/>
    </source>
</evidence>
<dbReference type="Pfam" id="PF02525">
    <property type="entry name" value="Flavodoxin_2"/>
    <property type="match status" value="1"/>
</dbReference>
<dbReference type="RefSeq" id="WP_207859481.1">
    <property type="nucleotide sequence ID" value="NZ_JAFREP010000013.1"/>
</dbReference>
<dbReference type="GO" id="GO:0003955">
    <property type="term" value="F:NAD(P)H dehydrogenase (quinone) activity"/>
    <property type="evidence" value="ECO:0007669"/>
    <property type="project" value="TreeGrafter"/>
</dbReference>
<dbReference type="AlphaFoldDB" id="A0A8J7Q5Q8"/>
<evidence type="ECO:0000313" key="6">
    <source>
        <dbReference type="Proteomes" id="UP000664417"/>
    </source>
</evidence>
<feature type="domain" description="Flavodoxin-like fold" evidence="4">
    <location>
        <begin position="6"/>
        <end position="199"/>
    </location>
</feature>
<keyword evidence="6" id="KW-1185">Reference proteome</keyword>
<protein>
    <submittedName>
        <fullName evidence="5">NAD(P)H-dependent oxidoreductase</fullName>
    </submittedName>
</protein>
<dbReference type="Proteomes" id="UP000664417">
    <property type="component" value="Unassembled WGS sequence"/>
</dbReference>
<accession>A0A8J7Q5Q8</accession>
<reference evidence="5" key="1">
    <citation type="submission" date="2021-03" db="EMBL/GenBank/DDBJ databases">
        <authorList>
            <person name="Wang G."/>
        </authorList>
    </citation>
    <scope>NUCLEOTIDE SEQUENCE</scope>
    <source>
        <strain evidence="5">KCTC 12899</strain>
    </source>
</reference>
<dbReference type="PANTHER" id="PTHR10204">
    <property type="entry name" value="NAD P H OXIDOREDUCTASE-RELATED"/>
    <property type="match status" value="1"/>
</dbReference>
<dbReference type="PANTHER" id="PTHR10204:SF34">
    <property type="entry name" value="NAD(P)H DEHYDROGENASE [QUINONE] 1 ISOFORM 1"/>
    <property type="match status" value="1"/>
</dbReference>
<dbReference type="InterPro" id="IPR051545">
    <property type="entry name" value="NAD(P)H_dehydrogenase_qn"/>
</dbReference>
<sequence>MNVLMVIEPHESPAFSERMKDTALDLLTSQGHEVHVVSFHDEAMVGPPRRGFVPGLLETEPFNQQPLRQAFHSERTLRHPLQQTVNQVDPFDWADVVLFQFPLWWFLSPPTLRQFRCRVGEWCRHRGESRRIRKRAMLVFTTPSQEPLFGGREREVSCMLRPLQEDVLYRAGFDVLAPFIAWGVDECGEWERADMLRDYVHRVARLTETEPVFTHRRPIPRPNPGRPNGWDTEPAFA</sequence>
<proteinExistence type="inferred from homology"/>
<feature type="region of interest" description="Disordered" evidence="3">
    <location>
        <begin position="214"/>
        <end position="237"/>
    </location>
</feature>
<evidence type="ECO:0000256" key="1">
    <source>
        <dbReference type="ARBA" id="ARBA00006252"/>
    </source>
</evidence>
<dbReference type="Gene3D" id="3.40.50.360">
    <property type="match status" value="1"/>
</dbReference>
<gene>
    <name evidence="5" type="ORF">J3U88_13955</name>
</gene>
<comment type="caution">
    <text evidence="5">The sequence shown here is derived from an EMBL/GenBank/DDBJ whole genome shotgun (WGS) entry which is preliminary data.</text>
</comment>
<evidence type="ECO:0000256" key="3">
    <source>
        <dbReference type="SAM" id="MobiDB-lite"/>
    </source>
</evidence>
<keyword evidence="2" id="KW-0560">Oxidoreductase</keyword>
<organism evidence="5 6">
    <name type="scientific">Acanthopleuribacter pedis</name>
    <dbReference type="NCBI Taxonomy" id="442870"/>
    <lineage>
        <taxon>Bacteria</taxon>
        <taxon>Pseudomonadati</taxon>
        <taxon>Acidobacteriota</taxon>
        <taxon>Holophagae</taxon>
        <taxon>Acanthopleuribacterales</taxon>
        <taxon>Acanthopleuribacteraceae</taxon>
        <taxon>Acanthopleuribacter</taxon>
    </lineage>
</organism>
<evidence type="ECO:0000259" key="4">
    <source>
        <dbReference type="Pfam" id="PF02525"/>
    </source>
</evidence>
<dbReference type="GO" id="GO:0005829">
    <property type="term" value="C:cytosol"/>
    <property type="evidence" value="ECO:0007669"/>
    <property type="project" value="TreeGrafter"/>
</dbReference>
<dbReference type="InterPro" id="IPR003680">
    <property type="entry name" value="Flavodoxin_fold"/>
</dbReference>
<comment type="similarity">
    <text evidence="1">Belongs to the NAD(P)H dehydrogenase (quinone) family.</text>
</comment>
<dbReference type="InterPro" id="IPR029039">
    <property type="entry name" value="Flavoprotein-like_sf"/>
</dbReference>
<dbReference type="SUPFAM" id="SSF52218">
    <property type="entry name" value="Flavoproteins"/>
    <property type="match status" value="1"/>
</dbReference>
<name>A0A8J7Q5Q8_9BACT</name>
<evidence type="ECO:0000256" key="2">
    <source>
        <dbReference type="ARBA" id="ARBA00023002"/>
    </source>
</evidence>
<dbReference type="EMBL" id="JAFREP010000013">
    <property type="protein sequence ID" value="MBO1319575.1"/>
    <property type="molecule type" value="Genomic_DNA"/>
</dbReference>